<reference evidence="1" key="1">
    <citation type="submission" date="2023-04" db="EMBL/GenBank/DDBJ databases">
        <title>Molecular characterization of the Integrative and Conjugative elements harboring multidrug-resistance gene from Glaesserella (Haemophilus) parasuis.</title>
        <authorList>
            <person name="Che Y."/>
            <person name="Zhou L."/>
        </authorList>
    </citation>
    <scope>NUCLEOTIDE SEQUENCE</scope>
    <source>
        <strain evidence="1">Z44</strain>
    </source>
</reference>
<gene>
    <name evidence="1" type="ORF">QBL01_06035</name>
</gene>
<dbReference type="RefSeq" id="WP_279378694.1">
    <property type="nucleotide sequence ID" value="NZ_CP121769.1"/>
</dbReference>
<organism evidence="1 2">
    <name type="scientific">Glaesserella parasuis</name>
    <name type="common">Haemophilus parasuis</name>
    <dbReference type="NCBI Taxonomy" id="738"/>
    <lineage>
        <taxon>Bacteria</taxon>
        <taxon>Pseudomonadati</taxon>
        <taxon>Pseudomonadota</taxon>
        <taxon>Gammaproteobacteria</taxon>
        <taxon>Pasteurellales</taxon>
        <taxon>Pasteurellaceae</taxon>
        <taxon>Glaesserella</taxon>
    </lineage>
</organism>
<accession>A0AAJ6AFG3</accession>
<evidence type="ECO:0000313" key="1">
    <source>
        <dbReference type="EMBL" id="WGE11120.1"/>
    </source>
</evidence>
<dbReference type="EMBL" id="CP121769">
    <property type="protein sequence ID" value="WGE11120.1"/>
    <property type="molecule type" value="Genomic_DNA"/>
</dbReference>
<dbReference type="InterPro" id="IPR029470">
    <property type="entry name" value="PDDEXK_4"/>
</dbReference>
<dbReference type="AlphaFoldDB" id="A0AAJ6AFG3"/>
<evidence type="ECO:0000313" key="2">
    <source>
        <dbReference type="Proteomes" id="UP001222296"/>
    </source>
</evidence>
<proteinExistence type="predicted"/>
<sequence length="399" mass="46787">MSDVLHSLKKISEIIVRYKSENERSALYNANAFNPFRFMRTDENGLSGIIAFLLDPKQSHGQGDIFLNSFLKKLGLFHFLAYNKVVVTVEKSTSGKRRHDIFIEGYLDQKRTWIISIENKLRGASDQPNQLGDYCDDLSKYNVPYFLIYLPIYEQSPTSLSIEDKVWQSLVGENKAKCLSARWFIDWLDKTALFAPSIISFCSDFKRFLREDIMDINTESNELISKIINNNELLNSALTVIDSSQELYQRLLDILEEQLKDKIYSKYPKLVEKGWTISNSNHFTNRYFGIYFDIKSSKYGVGFEFDSKWLQNCYYGVYMLQDEISKQHYNKLQNIFSHLCSGFKTTPSWLMWKYFDNDLRNWDANILSQIPTGELAEQLFNYLEPFIDVIEKNIELFKE</sequence>
<name>A0AAJ6AFG3_GLAPU</name>
<dbReference type="Proteomes" id="UP001222296">
    <property type="component" value="Chromosome"/>
</dbReference>
<dbReference type="Pfam" id="PF14281">
    <property type="entry name" value="PDDEXK_4"/>
    <property type="match status" value="1"/>
</dbReference>
<protein>
    <submittedName>
        <fullName evidence="1">PD-(D/E)XK nuclease family protein</fullName>
    </submittedName>
</protein>